<gene>
    <name evidence="2" type="ORF">PBS003_LOCUS4531</name>
</gene>
<name>A0AAU9KU94_9STRA</name>
<dbReference type="AlphaFoldDB" id="A0AAU9KU94"/>
<dbReference type="PROSITE" id="PS51886">
    <property type="entry name" value="TLDC"/>
    <property type="match status" value="1"/>
</dbReference>
<protein>
    <recommendedName>
        <fullName evidence="1">TLDc domain-containing protein</fullName>
    </recommendedName>
</protein>
<dbReference type="PANTHER" id="PTHR23354">
    <property type="entry name" value="NUCLEOLAR PROTEIN 7/ESTROGEN RECEPTOR COACTIVATOR-RELATED"/>
    <property type="match status" value="1"/>
</dbReference>
<dbReference type="Proteomes" id="UP001160483">
    <property type="component" value="Unassembled WGS sequence"/>
</dbReference>
<dbReference type="Gene3D" id="1.10.238.10">
    <property type="entry name" value="EF-hand"/>
    <property type="match status" value="1"/>
</dbReference>
<comment type="caution">
    <text evidence="2">The sequence shown here is derived from an EMBL/GenBank/DDBJ whole genome shotgun (WGS) entry which is preliminary data.</text>
</comment>
<dbReference type="Pfam" id="PF07534">
    <property type="entry name" value="TLD"/>
    <property type="match status" value="1"/>
</dbReference>
<dbReference type="InterPro" id="IPR006571">
    <property type="entry name" value="TLDc_dom"/>
</dbReference>
<reference evidence="2" key="1">
    <citation type="submission" date="2021-11" db="EMBL/GenBank/DDBJ databases">
        <authorList>
            <person name="Islam A."/>
            <person name="Islam S."/>
            <person name="Flora M.S."/>
            <person name="Rahman M."/>
            <person name="Ziaur R.M."/>
            <person name="Epstein J.H."/>
            <person name="Hassan M."/>
            <person name="Klassen M."/>
            <person name="Woodard K."/>
            <person name="Webb A."/>
            <person name="Webby R.J."/>
            <person name="El Zowalaty M.E."/>
        </authorList>
    </citation>
    <scope>NUCLEOTIDE SEQUENCE</scope>
    <source>
        <strain evidence="2">Pbs3</strain>
    </source>
</reference>
<evidence type="ECO:0000313" key="2">
    <source>
        <dbReference type="EMBL" id="CAH0477802.1"/>
    </source>
</evidence>
<organism evidence="2 3">
    <name type="scientific">Peronospora belbahrii</name>
    <dbReference type="NCBI Taxonomy" id="622444"/>
    <lineage>
        <taxon>Eukaryota</taxon>
        <taxon>Sar</taxon>
        <taxon>Stramenopiles</taxon>
        <taxon>Oomycota</taxon>
        <taxon>Peronosporomycetes</taxon>
        <taxon>Peronosporales</taxon>
        <taxon>Peronosporaceae</taxon>
        <taxon>Peronospora</taxon>
    </lineage>
</organism>
<evidence type="ECO:0000313" key="3">
    <source>
        <dbReference type="Proteomes" id="UP001160483"/>
    </source>
</evidence>
<evidence type="ECO:0000259" key="1">
    <source>
        <dbReference type="PROSITE" id="PS51886"/>
    </source>
</evidence>
<dbReference type="EMBL" id="CAKKTJ010000193">
    <property type="protein sequence ID" value="CAH0477802.1"/>
    <property type="molecule type" value="Genomic_DNA"/>
</dbReference>
<proteinExistence type="predicted"/>
<dbReference type="PANTHER" id="PTHR23354:SF108">
    <property type="entry name" value="RE10231P"/>
    <property type="match status" value="1"/>
</dbReference>
<sequence length="452" mass="50060">MGNSASSSTEIDWKGPFSDNEYECLRAKFNETIALASSVDAASANLQMWLDLSLPAGAPEELTVPCRRLGSGFYHLCLQTENSTEADGKLTMKKFVQGVAQCVRASSQSICRSLFRLFAENTQSNAITEQGLSQLLFACLVMAGGEEVDDTERVVHVAKTLARAAMPSAAGSTRLTSKDFVRWTEAQYPLFYTIFMSWMVRKSFDSLTNPSYEAPQLSHTSGILSRSHFVALSTVTTSMQTSLTRLYTSAQNGLSFNRLTYHILGYSGPTLTVILDTEGAVFGMFCDTEWKESSRYFGGNGCFLFRMEPEISIYPVSASGSNKNYMYLNSKGFALPRGLGIGGSIEKFRLFLSEDLDERSYTTPRCLSFEPGCLSSREQFVADAIEVWGCGGVESELRQKAHRQETADLINRARKVDKAQFVGSDFDKEMFLGKTFGHGTDRARVADDERHE</sequence>
<feature type="domain" description="TLDc" evidence="1">
    <location>
        <begin position="216"/>
        <end position="391"/>
    </location>
</feature>
<accession>A0AAU9KU94</accession>
<dbReference type="SMART" id="SM00584">
    <property type="entry name" value="TLDc"/>
    <property type="match status" value="1"/>
</dbReference>